<evidence type="ECO:0000313" key="2">
    <source>
        <dbReference type="EMBL" id="TWH94994.1"/>
    </source>
</evidence>
<gene>
    <name evidence="2" type="ORF">IQ35_01245</name>
</gene>
<comment type="caution">
    <text evidence="2">The sequence shown here is derived from an EMBL/GenBank/DDBJ whole genome shotgun (WGS) entry which is preliminary data.</text>
</comment>
<evidence type="ECO:0000313" key="3">
    <source>
        <dbReference type="Proteomes" id="UP000316624"/>
    </source>
</evidence>
<protein>
    <submittedName>
        <fullName evidence="2">Uncharacterized protein</fullName>
    </submittedName>
</protein>
<accession>A0A562KI27</accession>
<reference evidence="2 3" key="1">
    <citation type="journal article" date="2015" name="Stand. Genomic Sci.">
        <title>Genomic Encyclopedia of Bacterial and Archaeal Type Strains, Phase III: the genomes of soil and plant-associated and newly described type strains.</title>
        <authorList>
            <person name="Whitman W.B."/>
            <person name="Woyke T."/>
            <person name="Klenk H.P."/>
            <person name="Zhou Y."/>
            <person name="Lilburn T.G."/>
            <person name="Beck B.J."/>
            <person name="De Vos P."/>
            <person name="Vandamme P."/>
            <person name="Eisen J.A."/>
            <person name="Garrity G."/>
            <person name="Hugenholtz P."/>
            <person name="Kyrpides N.C."/>
        </authorList>
    </citation>
    <scope>NUCLEOTIDE SEQUENCE [LARGE SCALE GENOMIC DNA]</scope>
    <source>
        <strain evidence="2 3">CGMCC 1.7748</strain>
    </source>
</reference>
<dbReference type="EMBL" id="VLKK01000004">
    <property type="protein sequence ID" value="TWH94994.1"/>
    <property type="molecule type" value="Genomic_DNA"/>
</dbReference>
<dbReference type="Proteomes" id="UP000316624">
    <property type="component" value="Unassembled WGS sequence"/>
</dbReference>
<evidence type="ECO:0000256" key="1">
    <source>
        <dbReference type="SAM" id="MobiDB-lite"/>
    </source>
</evidence>
<sequence length="108" mass="11942">MHIDKPAVLLRPGRAPRRGMQKEGLRTIRFPPHNRSLKTKAGSIPPGKEPAFSRKVQDRTSASVTGATLISTRRLDALPSSVVFDAMGCVSPKPRVAMRADWTPWDVR</sequence>
<name>A0A562KI27_SPHWJ</name>
<keyword evidence="3" id="KW-1185">Reference proteome</keyword>
<proteinExistence type="predicted"/>
<organism evidence="2 3">
    <name type="scientific">Sphingobium wenxiniae (strain DSM 21828 / CGMCC 1.7748 / JZ-1)</name>
    <dbReference type="NCBI Taxonomy" id="595605"/>
    <lineage>
        <taxon>Bacteria</taxon>
        <taxon>Pseudomonadati</taxon>
        <taxon>Pseudomonadota</taxon>
        <taxon>Alphaproteobacteria</taxon>
        <taxon>Sphingomonadales</taxon>
        <taxon>Sphingomonadaceae</taxon>
        <taxon>Sphingobium</taxon>
    </lineage>
</organism>
<dbReference type="AlphaFoldDB" id="A0A562KI27"/>
<feature type="region of interest" description="Disordered" evidence="1">
    <location>
        <begin position="1"/>
        <end position="63"/>
    </location>
</feature>